<sequence length="670" mass="72738">MNRITQRISDSDIVSEISIEPASAVHKQRPLWPRPAFPFHPAALDFGRGYYRRLNSRSVVGTFPETVIPISSPCASRRFEMPAFFFRLVGWPAFIILGQLILLVGAWGFFAFVQRRQFVSLSEDKAELVTDNSHRVTLVFTLISTFLATWSSFLFSWGVRQWISIRLHHGGMSLGEFTTSVKISSLSLVLQHRQLTWSVVSIALLILTGVQTSGWSTLLTPSPISIPSTMTGTELALSSPMLRQMQSSGALDYCVFQSNAIPSFSVGRTESGYAAAKDAMAFPATLTMMDETFNVETAGILPLFFSDTNTTLFFNGTTVIPTTLKPTIDQLPHSLSSNFTMTQQGFSTDIDCEFLNSTNPASLTTDTVKDWNSGAQDGTITFSQLTAGSDCTVPANTNLSSMSAYTSGEQANYILMVGCQAGENYTLIFQSSGTYDFLKTMVCTLTPQITTVDVSYSDSDPFFATINTNTRDGGVTEVEGGPAGLAAITTIANMVSSSQGITSNIIGDELASLLQESEGDGFEDDDVLGFMQIYIDTVAEYSGSVLRACLSAQNEVFASGVPSNMTITSNGILLTQTVGWQHTSFETFIVLIPGTVIAVLTIIIVLLAVEERSKNFGNFNPTDPMHLLSAAASGDLHDVFIGKRMGSAENTRIFMESSPGRRPALIMQDV</sequence>
<evidence type="ECO:0000313" key="3">
    <source>
        <dbReference type="Proteomes" id="UP000623467"/>
    </source>
</evidence>
<organism evidence="2 3">
    <name type="scientific">Mycena sanguinolenta</name>
    <dbReference type="NCBI Taxonomy" id="230812"/>
    <lineage>
        <taxon>Eukaryota</taxon>
        <taxon>Fungi</taxon>
        <taxon>Dikarya</taxon>
        <taxon>Basidiomycota</taxon>
        <taxon>Agaricomycotina</taxon>
        <taxon>Agaricomycetes</taxon>
        <taxon>Agaricomycetidae</taxon>
        <taxon>Agaricales</taxon>
        <taxon>Marasmiineae</taxon>
        <taxon>Mycenaceae</taxon>
        <taxon>Mycena</taxon>
    </lineage>
</organism>
<gene>
    <name evidence="2" type="ORF">MSAN_00103000</name>
</gene>
<accession>A0A8H7DJU7</accession>
<keyword evidence="1" id="KW-1133">Transmembrane helix</keyword>
<evidence type="ECO:0000313" key="2">
    <source>
        <dbReference type="EMBL" id="KAF7376855.1"/>
    </source>
</evidence>
<keyword evidence="1" id="KW-0812">Transmembrane</keyword>
<comment type="caution">
    <text evidence="2">The sequence shown here is derived from an EMBL/GenBank/DDBJ whole genome shotgun (WGS) entry which is preliminary data.</text>
</comment>
<dbReference type="AlphaFoldDB" id="A0A8H7DJU7"/>
<proteinExistence type="predicted"/>
<feature type="transmembrane region" description="Helical" evidence="1">
    <location>
        <begin position="138"/>
        <end position="159"/>
    </location>
</feature>
<name>A0A8H7DJU7_9AGAR</name>
<dbReference type="OrthoDB" id="3351168at2759"/>
<keyword evidence="3" id="KW-1185">Reference proteome</keyword>
<evidence type="ECO:0000256" key="1">
    <source>
        <dbReference type="SAM" id="Phobius"/>
    </source>
</evidence>
<dbReference type="Proteomes" id="UP000623467">
    <property type="component" value="Unassembled WGS sequence"/>
</dbReference>
<reference evidence="2" key="1">
    <citation type="submission" date="2020-05" db="EMBL/GenBank/DDBJ databases">
        <title>Mycena genomes resolve the evolution of fungal bioluminescence.</title>
        <authorList>
            <person name="Tsai I.J."/>
        </authorList>
    </citation>
    <scope>NUCLEOTIDE SEQUENCE</scope>
    <source>
        <strain evidence="2">160909Yilan</strain>
    </source>
</reference>
<feature type="transmembrane region" description="Helical" evidence="1">
    <location>
        <begin position="195"/>
        <end position="215"/>
    </location>
</feature>
<keyword evidence="1" id="KW-0472">Membrane</keyword>
<protein>
    <submittedName>
        <fullName evidence="2">Uncharacterized protein</fullName>
    </submittedName>
</protein>
<feature type="transmembrane region" description="Helical" evidence="1">
    <location>
        <begin position="88"/>
        <end position="113"/>
    </location>
</feature>
<feature type="transmembrane region" description="Helical" evidence="1">
    <location>
        <begin position="588"/>
        <end position="609"/>
    </location>
</feature>
<dbReference type="EMBL" id="JACAZH010000001">
    <property type="protein sequence ID" value="KAF7376855.1"/>
    <property type="molecule type" value="Genomic_DNA"/>
</dbReference>